<keyword evidence="2" id="KW-1185">Reference proteome</keyword>
<comment type="caution">
    <text evidence="1">The sequence shown here is derived from an EMBL/GenBank/DDBJ whole genome shotgun (WGS) entry which is preliminary data.</text>
</comment>
<organism evidence="1 2">
    <name type="scientific">Inmirania thermothiophila</name>
    <dbReference type="NCBI Taxonomy" id="1750597"/>
    <lineage>
        <taxon>Bacteria</taxon>
        <taxon>Pseudomonadati</taxon>
        <taxon>Pseudomonadota</taxon>
        <taxon>Gammaproteobacteria</taxon>
        <taxon>Chromatiales</taxon>
        <taxon>Ectothiorhodospiraceae</taxon>
        <taxon>Inmirania</taxon>
    </lineage>
</organism>
<evidence type="ECO:0000313" key="2">
    <source>
        <dbReference type="Proteomes" id="UP000276634"/>
    </source>
</evidence>
<accession>A0A3N1Y6D2</accession>
<gene>
    <name evidence="1" type="ORF">EDC57_0270</name>
</gene>
<sequence length="112" mass="12847">MLMRVRDLIETWTQERPRRLAAKRYEVRLPLEDAARIEALAELYGREVEEVVTDLLSAALNEVEATMPYVPGTRVVAEDEQGDPIYEDVGPTPRFAELTRRYLRELEAGGDK</sequence>
<name>A0A3N1Y6D2_9GAMM</name>
<protein>
    <recommendedName>
        <fullName evidence="3">Type 1 pili tip component</fullName>
    </recommendedName>
</protein>
<evidence type="ECO:0000313" key="1">
    <source>
        <dbReference type="EMBL" id="ROR34374.1"/>
    </source>
</evidence>
<dbReference type="Proteomes" id="UP000276634">
    <property type="component" value="Unassembled WGS sequence"/>
</dbReference>
<evidence type="ECO:0008006" key="3">
    <source>
        <dbReference type="Google" id="ProtNLM"/>
    </source>
</evidence>
<reference evidence="1 2" key="1">
    <citation type="submission" date="2018-11" db="EMBL/GenBank/DDBJ databases">
        <title>Genomic Encyclopedia of Type Strains, Phase IV (KMG-IV): sequencing the most valuable type-strain genomes for metagenomic binning, comparative biology and taxonomic classification.</title>
        <authorList>
            <person name="Goeker M."/>
        </authorList>
    </citation>
    <scope>NUCLEOTIDE SEQUENCE [LARGE SCALE GENOMIC DNA]</scope>
    <source>
        <strain evidence="1 2">DSM 100275</strain>
    </source>
</reference>
<dbReference type="AlphaFoldDB" id="A0A3N1Y6D2"/>
<proteinExistence type="predicted"/>
<dbReference type="EMBL" id="RJVI01000001">
    <property type="protein sequence ID" value="ROR34374.1"/>
    <property type="molecule type" value="Genomic_DNA"/>
</dbReference>